<reference evidence="6 8" key="2">
    <citation type="submission" date="2018-08" db="EMBL/GenBank/DDBJ databases">
        <title>Complete genome of the Arcobacter ellisii type strain LMG 26155.</title>
        <authorList>
            <person name="Miller W.G."/>
            <person name="Yee E."/>
            <person name="Bono J.L."/>
        </authorList>
    </citation>
    <scope>NUCLEOTIDE SEQUENCE [LARGE SCALE GENOMIC DNA]</scope>
    <source>
        <strain evidence="6 8">LMG 26155</strain>
    </source>
</reference>
<sequence>MKKIIVIISSIIIIFLIFLVFFNYKNFFNNSQKESKYYGNIDTRTVKVGFRFIGKIENIIKDEGQSVKKDEILVQLDNSSLKKSLEEVEININASNIELSKLKSGYRYEEILEAKASVDEALANLNKANDNFIRQKNLYKTKSTSQESYTISELNYNLALASLNKAKAAYELMKNGYRNEDIKIQEEKIKALKAQKEKLEIDIKDSVITSPVNGVILTRYKEIGSIATAGEAILEIAKNDEFWVRAYIDEKNLGDIKPGLEMQVFSDSRNEPYEGYIGFISPIAEFTPKNIETQELRADLVYSFRVIIKNSDDKLRQGMPVTLQIAKNNASN</sequence>
<dbReference type="Gene3D" id="1.10.287.470">
    <property type="entry name" value="Helix hairpin bin"/>
    <property type="match status" value="1"/>
</dbReference>
<keyword evidence="8" id="KW-1185">Reference proteome</keyword>
<feature type="coiled-coil region" evidence="3">
    <location>
        <begin position="160"/>
        <end position="209"/>
    </location>
</feature>
<keyword evidence="4" id="KW-0472">Membrane</keyword>
<evidence type="ECO:0000313" key="8">
    <source>
        <dbReference type="Proteomes" id="UP000262582"/>
    </source>
</evidence>
<keyword evidence="4" id="KW-1133">Transmembrane helix</keyword>
<evidence type="ECO:0000256" key="3">
    <source>
        <dbReference type="SAM" id="Coils"/>
    </source>
</evidence>
<dbReference type="PANTHER" id="PTHR32347">
    <property type="entry name" value="EFFLUX SYSTEM COMPONENT YKNX-RELATED"/>
    <property type="match status" value="1"/>
</dbReference>
<dbReference type="PANTHER" id="PTHR32347:SF29">
    <property type="entry name" value="UPF0194 MEMBRANE PROTEIN YBHG"/>
    <property type="match status" value="1"/>
</dbReference>
<organism evidence="7 9">
    <name type="scientific">Arcobacter ellisii</name>
    <dbReference type="NCBI Taxonomy" id="913109"/>
    <lineage>
        <taxon>Bacteria</taxon>
        <taxon>Pseudomonadati</taxon>
        <taxon>Campylobacterota</taxon>
        <taxon>Epsilonproteobacteria</taxon>
        <taxon>Campylobacterales</taxon>
        <taxon>Arcobacteraceae</taxon>
        <taxon>Arcobacter</taxon>
    </lineage>
</organism>
<evidence type="ECO:0000313" key="6">
    <source>
        <dbReference type="EMBL" id="AXX94852.1"/>
    </source>
</evidence>
<dbReference type="EMBL" id="NXIG01000006">
    <property type="protein sequence ID" value="RXI30550.1"/>
    <property type="molecule type" value="Genomic_DNA"/>
</dbReference>
<dbReference type="RefSeq" id="WP_118917059.1">
    <property type="nucleotide sequence ID" value="NZ_CP032097.1"/>
</dbReference>
<accession>A0A347U7M4</accession>
<keyword evidence="4" id="KW-0812">Transmembrane</keyword>
<protein>
    <submittedName>
        <fullName evidence="7">Hemolysin secretion protein D</fullName>
    </submittedName>
    <submittedName>
        <fullName evidence="6">Multidrug resistance ABC transporter, membrane fusion protein</fullName>
    </submittedName>
</protein>
<dbReference type="KEGG" id="aell:AELL_1183"/>
<dbReference type="Gene3D" id="2.40.50.100">
    <property type="match status" value="1"/>
</dbReference>
<dbReference type="EMBL" id="CP032097">
    <property type="protein sequence ID" value="AXX94852.1"/>
    <property type="molecule type" value="Genomic_DNA"/>
</dbReference>
<dbReference type="Proteomes" id="UP000290588">
    <property type="component" value="Unassembled WGS sequence"/>
</dbReference>
<feature type="coiled-coil region" evidence="3">
    <location>
        <begin position="78"/>
        <end position="131"/>
    </location>
</feature>
<dbReference type="Proteomes" id="UP000262582">
    <property type="component" value="Chromosome"/>
</dbReference>
<proteinExistence type="predicted"/>
<dbReference type="Gene3D" id="2.40.30.170">
    <property type="match status" value="1"/>
</dbReference>
<gene>
    <name evidence="6" type="ORF">AELL_1183</name>
    <name evidence="7" type="ORF">CP962_07215</name>
</gene>
<dbReference type="InterPro" id="IPR050465">
    <property type="entry name" value="UPF0194_transport"/>
</dbReference>
<evidence type="ECO:0000256" key="1">
    <source>
        <dbReference type="ARBA" id="ARBA00004196"/>
    </source>
</evidence>
<feature type="domain" description="YbhG-like alpha-helical hairpin" evidence="5">
    <location>
        <begin position="76"/>
        <end position="205"/>
    </location>
</feature>
<dbReference type="GO" id="GO:0042597">
    <property type="term" value="C:periplasmic space"/>
    <property type="evidence" value="ECO:0007669"/>
    <property type="project" value="UniProtKB-SubCell"/>
</dbReference>
<keyword evidence="2 3" id="KW-0175">Coiled coil</keyword>
<dbReference type="Pfam" id="PF25881">
    <property type="entry name" value="HH_YBHG"/>
    <property type="match status" value="1"/>
</dbReference>
<reference evidence="7 9" key="1">
    <citation type="submission" date="2017-09" db="EMBL/GenBank/DDBJ databases">
        <title>Genomics of the genus Arcobacter.</title>
        <authorList>
            <person name="Perez-Cataluna A."/>
            <person name="Figueras M.J."/>
            <person name="Salas-Masso N."/>
        </authorList>
    </citation>
    <scope>NUCLEOTIDE SEQUENCE [LARGE SCALE GENOMIC DNA]</scope>
    <source>
        <strain evidence="7 9">CECT 7837</strain>
    </source>
</reference>
<name>A0A347U7M4_9BACT</name>
<evidence type="ECO:0000256" key="2">
    <source>
        <dbReference type="ARBA" id="ARBA00023054"/>
    </source>
</evidence>
<feature type="transmembrane region" description="Helical" evidence="4">
    <location>
        <begin position="5"/>
        <end position="24"/>
    </location>
</feature>
<evidence type="ECO:0000313" key="7">
    <source>
        <dbReference type="EMBL" id="RXI30550.1"/>
    </source>
</evidence>
<dbReference type="SUPFAM" id="SSF111369">
    <property type="entry name" value="HlyD-like secretion proteins"/>
    <property type="match status" value="1"/>
</dbReference>
<evidence type="ECO:0000259" key="5">
    <source>
        <dbReference type="Pfam" id="PF25881"/>
    </source>
</evidence>
<dbReference type="InterPro" id="IPR059052">
    <property type="entry name" value="HH_YbhG-like"/>
</dbReference>
<dbReference type="AlphaFoldDB" id="A0A347U7M4"/>
<evidence type="ECO:0000313" key="9">
    <source>
        <dbReference type="Proteomes" id="UP000290588"/>
    </source>
</evidence>
<evidence type="ECO:0000256" key="4">
    <source>
        <dbReference type="SAM" id="Phobius"/>
    </source>
</evidence>
<comment type="subcellular location">
    <subcellularLocation>
        <location evidence="1">Cell envelope</location>
    </subcellularLocation>
</comment>
<dbReference type="OrthoDB" id="9778236at2"/>